<organism evidence="1 2">
    <name type="scientific">Candidatus Amesbacteria bacterium RIFCSPHIGHO2_01_FULL_48_32b</name>
    <dbReference type="NCBI Taxonomy" id="1797253"/>
    <lineage>
        <taxon>Bacteria</taxon>
        <taxon>Candidatus Amesiibacteriota</taxon>
    </lineage>
</organism>
<gene>
    <name evidence="1" type="ORF">A2876_00130</name>
</gene>
<evidence type="ECO:0008006" key="3">
    <source>
        <dbReference type="Google" id="ProtNLM"/>
    </source>
</evidence>
<comment type="caution">
    <text evidence="1">The sequence shown here is derived from an EMBL/GenBank/DDBJ whole genome shotgun (WGS) entry which is preliminary data.</text>
</comment>
<name>A0A1F4YFJ6_9BACT</name>
<sequence length="120" mass="13129">MKFIVSIIVITVIFIGVGIWITSPKSTPETSTQLDSFAKCLAEKNLTMYGAAWCSHCQAQKKLFGDSFQYVPYVECPNQAKLCLDKGVEGYPTWITQDGTKLVGEQSLQSLSSATSCPLP</sequence>
<dbReference type="InterPro" id="IPR036249">
    <property type="entry name" value="Thioredoxin-like_sf"/>
</dbReference>
<dbReference type="PANTHER" id="PTHR34573:SF1">
    <property type="entry name" value="VITAMIN K EPOXIDE REDUCTASE DOMAIN-CONTAINING PROTEIN"/>
    <property type="match status" value="1"/>
</dbReference>
<proteinExistence type="predicted"/>
<dbReference type="SUPFAM" id="SSF52833">
    <property type="entry name" value="Thioredoxin-like"/>
    <property type="match status" value="1"/>
</dbReference>
<evidence type="ECO:0000313" key="2">
    <source>
        <dbReference type="Proteomes" id="UP000178176"/>
    </source>
</evidence>
<dbReference type="EMBL" id="MEXH01000008">
    <property type="protein sequence ID" value="OGC92755.1"/>
    <property type="molecule type" value="Genomic_DNA"/>
</dbReference>
<dbReference type="Gene3D" id="3.40.30.10">
    <property type="entry name" value="Glutaredoxin"/>
    <property type="match status" value="1"/>
</dbReference>
<dbReference type="Proteomes" id="UP000178176">
    <property type="component" value="Unassembled WGS sequence"/>
</dbReference>
<dbReference type="AlphaFoldDB" id="A0A1F4YFJ6"/>
<reference evidence="1 2" key="1">
    <citation type="journal article" date="2016" name="Nat. Commun.">
        <title>Thousands of microbial genomes shed light on interconnected biogeochemical processes in an aquifer system.</title>
        <authorList>
            <person name="Anantharaman K."/>
            <person name="Brown C.T."/>
            <person name="Hug L.A."/>
            <person name="Sharon I."/>
            <person name="Castelle C.J."/>
            <person name="Probst A.J."/>
            <person name="Thomas B.C."/>
            <person name="Singh A."/>
            <person name="Wilkins M.J."/>
            <person name="Karaoz U."/>
            <person name="Brodie E.L."/>
            <person name="Williams K.H."/>
            <person name="Hubbard S.S."/>
            <person name="Banfield J.F."/>
        </authorList>
    </citation>
    <scope>NUCLEOTIDE SEQUENCE [LARGE SCALE GENOMIC DNA]</scope>
</reference>
<accession>A0A1F4YFJ6</accession>
<dbReference type="PANTHER" id="PTHR34573">
    <property type="entry name" value="VKC DOMAIN-CONTAINING PROTEIN"/>
    <property type="match status" value="1"/>
</dbReference>
<evidence type="ECO:0000313" key="1">
    <source>
        <dbReference type="EMBL" id="OGC92755.1"/>
    </source>
</evidence>
<protein>
    <recommendedName>
        <fullName evidence="3">Thioredoxin domain-containing protein</fullName>
    </recommendedName>
</protein>